<comment type="caution">
    <text evidence="1">The sequence shown here is derived from an EMBL/GenBank/DDBJ whole genome shotgun (WGS) entry which is preliminary data.</text>
</comment>
<sequence length="80" mass="8042">MNIFNKDDKTKKVETKNATFMEQAGDSVKNVAQGATDMAGGAANSVTGFAQGAATGATNLAGGAVDAVKNTFAPKDTSSK</sequence>
<name>A0ACB9ELC7_ARCLA</name>
<reference evidence="1 2" key="2">
    <citation type="journal article" date="2022" name="Mol. Ecol. Resour.">
        <title>The genomes of chicory, endive, great burdock and yacon provide insights into Asteraceae paleo-polyploidization history and plant inulin production.</title>
        <authorList>
            <person name="Fan W."/>
            <person name="Wang S."/>
            <person name="Wang H."/>
            <person name="Wang A."/>
            <person name="Jiang F."/>
            <person name="Liu H."/>
            <person name="Zhao H."/>
            <person name="Xu D."/>
            <person name="Zhang Y."/>
        </authorList>
    </citation>
    <scope>NUCLEOTIDE SEQUENCE [LARGE SCALE GENOMIC DNA]</scope>
    <source>
        <strain evidence="2">cv. Niubang</strain>
    </source>
</reference>
<gene>
    <name evidence="1" type="ORF">L6452_07619</name>
</gene>
<dbReference type="EMBL" id="CM042048">
    <property type="protein sequence ID" value="KAI3759647.1"/>
    <property type="molecule type" value="Genomic_DNA"/>
</dbReference>
<organism evidence="1 2">
    <name type="scientific">Arctium lappa</name>
    <name type="common">Greater burdock</name>
    <name type="synonym">Lappa major</name>
    <dbReference type="NCBI Taxonomy" id="4217"/>
    <lineage>
        <taxon>Eukaryota</taxon>
        <taxon>Viridiplantae</taxon>
        <taxon>Streptophyta</taxon>
        <taxon>Embryophyta</taxon>
        <taxon>Tracheophyta</taxon>
        <taxon>Spermatophyta</taxon>
        <taxon>Magnoliopsida</taxon>
        <taxon>eudicotyledons</taxon>
        <taxon>Gunneridae</taxon>
        <taxon>Pentapetalae</taxon>
        <taxon>asterids</taxon>
        <taxon>campanulids</taxon>
        <taxon>Asterales</taxon>
        <taxon>Asteraceae</taxon>
        <taxon>Carduoideae</taxon>
        <taxon>Cardueae</taxon>
        <taxon>Arctiinae</taxon>
        <taxon>Arctium</taxon>
    </lineage>
</organism>
<evidence type="ECO:0000313" key="1">
    <source>
        <dbReference type="EMBL" id="KAI3759647.1"/>
    </source>
</evidence>
<keyword evidence="2" id="KW-1185">Reference proteome</keyword>
<dbReference type="Proteomes" id="UP001055879">
    <property type="component" value="Linkage Group LG02"/>
</dbReference>
<protein>
    <submittedName>
        <fullName evidence="1">Uncharacterized protein</fullName>
    </submittedName>
</protein>
<proteinExistence type="predicted"/>
<reference evidence="2" key="1">
    <citation type="journal article" date="2022" name="Mol. Ecol. Resour.">
        <title>The genomes of chicory, endive, great burdock and yacon provide insights into Asteraceae palaeo-polyploidization history and plant inulin production.</title>
        <authorList>
            <person name="Fan W."/>
            <person name="Wang S."/>
            <person name="Wang H."/>
            <person name="Wang A."/>
            <person name="Jiang F."/>
            <person name="Liu H."/>
            <person name="Zhao H."/>
            <person name="Xu D."/>
            <person name="Zhang Y."/>
        </authorList>
    </citation>
    <scope>NUCLEOTIDE SEQUENCE [LARGE SCALE GENOMIC DNA]</scope>
    <source>
        <strain evidence="2">cv. Niubang</strain>
    </source>
</reference>
<accession>A0ACB9ELC7</accession>
<evidence type="ECO:0000313" key="2">
    <source>
        <dbReference type="Proteomes" id="UP001055879"/>
    </source>
</evidence>